<dbReference type="EMBL" id="FUYF01000004">
    <property type="protein sequence ID" value="SKA81451.1"/>
    <property type="molecule type" value="Genomic_DNA"/>
</dbReference>
<dbReference type="STRING" id="745368.SAMN02745178_01103"/>
<protein>
    <submittedName>
        <fullName evidence="2">YabP family protein</fullName>
    </submittedName>
</protein>
<dbReference type="Proteomes" id="UP000190286">
    <property type="component" value="Unassembled WGS sequence"/>
</dbReference>
<dbReference type="InterPro" id="IPR022476">
    <property type="entry name" value="Spore_YabP/YqfC"/>
</dbReference>
<dbReference type="RefSeq" id="WP_078784092.1">
    <property type="nucleotide sequence ID" value="NZ_CAKVQS010000004.1"/>
</dbReference>
<evidence type="ECO:0000313" key="2">
    <source>
        <dbReference type="EMBL" id="SKA81451.1"/>
    </source>
</evidence>
<accession>A0A1T4WXW0</accession>
<evidence type="ECO:0000256" key="1">
    <source>
        <dbReference type="SAM" id="MobiDB-lite"/>
    </source>
</evidence>
<dbReference type="Pfam" id="PF07873">
    <property type="entry name" value="YabP"/>
    <property type="match status" value="1"/>
</dbReference>
<reference evidence="2 3" key="1">
    <citation type="submission" date="2017-02" db="EMBL/GenBank/DDBJ databases">
        <authorList>
            <person name="Peterson S.W."/>
        </authorList>
    </citation>
    <scope>NUCLEOTIDE SEQUENCE [LARGE SCALE GENOMIC DNA]</scope>
    <source>
        <strain evidence="2 3">ATCC 27749</strain>
    </source>
</reference>
<organism evidence="2 3">
    <name type="scientific">Gemmiger formicilis</name>
    <dbReference type="NCBI Taxonomy" id="745368"/>
    <lineage>
        <taxon>Bacteria</taxon>
        <taxon>Bacillati</taxon>
        <taxon>Bacillota</taxon>
        <taxon>Clostridia</taxon>
        <taxon>Eubacteriales</taxon>
        <taxon>Gemmiger</taxon>
    </lineage>
</organism>
<dbReference type="AlphaFoldDB" id="A0A1T4WXW0"/>
<proteinExistence type="predicted"/>
<gene>
    <name evidence="2" type="ORF">SAMN02745178_01103</name>
</gene>
<keyword evidence="3" id="KW-1185">Reference proteome</keyword>
<sequence>MKPKKPRPRKPRERPDLRRLAAPPPADFYRLPELELRGGNLLTDGCRRVLDFTPQRICLDMGDTLVTLYGADLRIESFAGKRLIAAGRFARIELRSKWEVPQE</sequence>
<feature type="compositionally biased region" description="Basic residues" evidence="1">
    <location>
        <begin position="1"/>
        <end position="12"/>
    </location>
</feature>
<name>A0A1T4WXW0_9FIRM</name>
<dbReference type="GeneID" id="93337580"/>
<dbReference type="OrthoDB" id="1862411at2"/>
<feature type="region of interest" description="Disordered" evidence="1">
    <location>
        <begin position="1"/>
        <end position="24"/>
    </location>
</feature>
<evidence type="ECO:0000313" key="3">
    <source>
        <dbReference type="Proteomes" id="UP000190286"/>
    </source>
</evidence>